<keyword evidence="1" id="KW-0812">Transmembrane</keyword>
<dbReference type="AlphaFoldDB" id="A0A1L8MKZ9"/>
<organism evidence="2 3">
    <name type="scientific">Streptococcus bovimastitidis</name>
    <dbReference type="NCBI Taxonomy" id="1856638"/>
    <lineage>
        <taxon>Bacteria</taxon>
        <taxon>Bacillati</taxon>
        <taxon>Bacillota</taxon>
        <taxon>Bacilli</taxon>
        <taxon>Lactobacillales</taxon>
        <taxon>Streptococcaceae</taxon>
        <taxon>Streptococcus</taxon>
    </lineage>
</organism>
<evidence type="ECO:0000256" key="1">
    <source>
        <dbReference type="SAM" id="Phobius"/>
    </source>
</evidence>
<dbReference type="EMBL" id="LZDD01000003">
    <property type="protein sequence ID" value="OJF71423.1"/>
    <property type="molecule type" value="Genomic_DNA"/>
</dbReference>
<keyword evidence="1" id="KW-0472">Membrane</keyword>
<accession>A0A1L8MKZ9</accession>
<evidence type="ECO:0000313" key="2">
    <source>
        <dbReference type="EMBL" id="OJF71423.1"/>
    </source>
</evidence>
<protein>
    <submittedName>
        <fullName evidence="2">Uncharacterized protein</fullName>
    </submittedName>
</protein>
<evidence type="ECO:0000313" key="3">
    <source>
        <dbReference type="Proteomes" id="UP000182015"/>
    </source>
</evidence>
<dbReference type="STRING" id="1856638.A9Q68_09590"/>
<name>A0A1L8MKZ9_9STRE</name>
<feature type="transmembrane region" description="Helical" evidence="1">
    <location>
        <begin position="71"/>
        <end position="91"/>
    </location>
</feature>
<keyword evidence="1" id="KW-1133">Transmembrane helix</keyword>
<sequence length="111" mass="12736">MNEMLNEFSNLMNKDRVNEFEYAKLSKLASQVGGPEKFIEIVFSDGFSEGETIGYNNGFEKGCTQGRIEGIILTTGLISIGTFIFSRVSYFKNRKRKKILMRQLRDGQYIM</sequence>
<keyword evidence="3" id="KW-1185">Reference proteome</keyword>
<reference evidence="3" key="1">
    <citation type="submission" date="2016-06" db="EMBL/GenBank/DDBJ databases">
        <authorList>
            <person name="de Vries S.P.W."/>
            <person name="Hadjirin N.F."/>
            <person name="Lay E.M."/>
            <person name="Zadoks R.N."/>
            <person name="Peacock S.J."/>
            <person name="Parkhill J."/>
            <person name="Grant A.J."/>
            <person name="Mcdougall S."/>
            <person name="Holmes M.A."/>
        </authorList>
    </citation>
    <scope>NUCLEOTIDE SEQUENCE [LARGE SCALE GENOMIC DNA]</scope>
    <source>
        <strain evidence="3">NZ1587</strain>
    </source>
</reference>
<comment type="caution">
    <text evidence="2">The sequence shown here is derived from an EMBL/GenBank/DDBJ whole genome shotgun (WGS) entry which is preliminary data.</text>
</comment>
<dbReference type="Proteomes" id="UP000182015">
    <property type="component" value="Unassembled WGS sequence"/>
</dbReference>
<dbReference type="RefSeq" id="WP_071794485.1">
    <property type="nucleotide sequence ID" value="NZ_LZDD01000003.1"/>
</dbReference>
<gene>
    <name evidence="2" type="ORF">A9Q68_09590</name>
</gene>
<proteinExistence type="predicted"/>